<dbReference type="Proteomes" id="UP000005940">
    <property type="component" value="Chromosome"/>
</dbReference>
<keyword evidence="2" id="KW-1185">Reference proteome</keyword>
<proteinExistence type="predicted"/>
<dbReference type="AlphaFoldDB" id="A0A7G3U9A4"/>
<evidence type="ECO:0000313" key="2">
    <source>
        <dbReference type="Proteomes" id="UP000005940"/>
    </source>
</evidence>
<sequence>MVAVSYAGVPGWAFGGRLSSSFSQEAWTASRPWVAEVRMPSWETQPGRAPCACGRRFSAEAMRRVASRETGSYAAQAAADRCCSACWWAWSSYGQPLGSVWVSS</sequence>
<organism evidence="1 2">
    <name type="scientific">Streptomyces tsukubensis (strain DSM 42081 / NBRC 108919 / NRRL 18488 / 9993)</name>
    <dbReference type="NCBI Taxonomy" id="1114943"/>
    <lineage>
        <taxon>Bacteria</taxon>
        <taxon>Bacillati</taxon>
        <taxon>Actinomycetota</taxon>
        <taxon>Actinomycetes</taxon>
        <taxon>Kitasatosporales</taxon>
        <taxon>Streptomycetaceae</taxon>
        <taxon>Streptomyces</taxon>
    </lineage>
</organism>
<accession>A0A7G3U9A4</accession>
<reference evidence="1 2" key="1">
    <citation type="journal article" date="2012" name="J. Bacteriol.">
        <title>Draft genome of Streptomyces tsukubaensis NRRL 18488, the producer of the clinically important immunosuppressant tacrolimus (FK506).</title>
        <authorList>
            <person name="Barreiro C."/>
            <person name="Prieto C."/>
            <person name="Sola-Landa A."/>
            <person name="Solera E."/>
            <person name="Martinez-Castro M."/>
            <person name="Perez-Redondo R."/>
            <person name="Garcia-Estrada C."/>
            <person name="Aparicio J.F."/>
            <person name="Fernandez-Martinez L.T."/>
            <person name="Santos-Aberturas J."/>
            <person name="Salehi-Najafabadi Z."/>
            <person name="Rodriguez-Garcia A."/>
            <person name="Tauch A."/>
            <person name="Martin J.F."/>
        </authorList>
    </citation>
    <scope>NUCLEOTIDE SEQUENCE [LARGE SCALE GENOMIC DNA]</scope>
    <source>
        <strain evidence="2">DSM 42081 / NBRC 108919 / NRRL 18488 / 9993</strain>
    </source>
</reference>
<gene>
    <name evidence="1" type="ORF">STSU_007230</name>
</gene>
<name>A0A7G3U9A4_STRT9</name>
<protein>
    <submittedName>
        <fullName evidence="1">Uncharacterized protein</fullName>
    </submittedName>
</protein>
<evidence type="ECO:0000313" key="1">
    <source>
        <dbReference type="EMBL" id="QKM66993.1"/>
    </source>
</evidence>
<dbReference type="EMBL" id="CP029159">
    <property type="protein sequence ID" value="QKM66993.1"/>
    <property type="molecule type" value="Genomic_DNA"/>
</dbReference>